<dbReference type="PANTHER" id="PTHR42648:SF28">
    <property type="entry name" value="TRANSPOSON-ENCODED PROTEIN WITH RIBONUCLEASE H-LIKE AND RETROVIRUS ZINC FINGER-LIKE DOMAINS"/>
    <property type="match status" value="1"/>
</dbReference>
<dbReference type="InterPro" id="IPR012337">
    <property type="entry name" value="RNaseH-like_sf"/>
</dbReference>
<accession>A0AA89BAR7</accession>
<protein>
    <recommendedName>
        <fullName evidence="5">Integrase catalytic domain-containing protein</fullName>
    </recommendedName>
</protein>
<reference evidence="3" key="1">
    <citation type="submission" date="2022-12" db="EMBL/GenBank/DDBJ databases">
        <title>Draft genome assemblies for two species of Escallonia (Escalloniales).</title>
        <authorList>
            <person name="Chanderbali A."/>
            <person name="Dervinis C."/>
            <person name="Anghel I."/>
            <person name="Soltis D."/>
            <person name="Soltis P."/>
            <person name="Zapata F."/>
        </authorList>
    </citation>
    <scope>NUCLEOTIDE SEQUENCE</scope>
    <source>
        <strain evidence="3">UCBG64.0493</strain>
        <tissue evidence="3">Leaf</tissue>
    </source>
</reference>
<dbReference type="GO" id="GO:0003676">
    <property type="term" value="F:nucleic acid binding"/>
    <property type="evidence" value="ECO:0007669"/>
    <property type="project" value="InterPro"/>
</dbReference>
<evidence type="ECO:0000313" key="4">
    <source>
        <dbReference type="Proteomes" id="UP001188597"/>
    </source>
</evidence>
<comment type="caution">
    <text evidence="3">The sequence shown here is derived from an EMBL/GenBank/DDBJ whole genome shotgun (WGS) entry which is preliminary data.</text>
</comment>
<name>A0AA89BAR7_9ASTE</name>
<dbReference type="Proteomes" id="UP001188597">
    <property type="component" value="Unassembled WGS sequence"/>
</dbReference>
<organism evidence="3 4">
    <name type="scientific">Escallonia herrerae</name>
    <dbReference type="NCBI Taxonomy" id="1293975"/>
    <lineage>
        <taxon>Eukaryota</taxon>
        <taxon>Viridiplantae</taxon>
        <taxon>Streptophyta</taxon>
        <taxon>Embryophyta</taxon>
        <taxon>Tracheophyta</taxon>
        <taxon>Spermatophyta</taxon>
        <taxon>Magnoliopsida</taxon>
        <taxon>eudicotyledons</taxon>
        <taxon>Gunneridae</taxon>
        <taxon>Pentapetalae</taxon>
        <taxon>asterids</taxon>
        <taxon>campanulids</taxon>
        <taxon>Escalloniales</taxon>
        <taxon>Escalloniaceae</taxon>
        <taxon>Escallonia</taxon>
    </lineage>
</organism>
<evidence type="ECO:0000259" key="2">
    <source>
        <dbReference type="Pfam" id="PF25597"/>
    </source>
</evidence>
<dbReference type="InterPro" id="IPR057670">
    <property type="entry name" value="SH3_retrovirus"/>
</dbReference>
<evidence type="ECO:0000313" key="3">
    <source>
        <dbReference type="EMBL" id="KAK3030317.1"/>
    </source>
</evidence>
<dbReference type="Pfam" id="PF25597">
    <property type="entry name" value="SH3_retrovirus"/>
    <property type="match status" value="1"/>
</dbReference>
<dbReference type="AlphaFoldDB" id="A0AA89BAR7"/>
<evidence type="ECO:0000259" key="1">
    <source>
        <dbReference type="Pfam" id="PF13976"/>
    </source>
</evidence>
<sequence>MASNTSTEYDLEKFYGSNDFSLWRMKMHVVLIQQGLSKALKDSISMEEVEVVINSQEKGIRTEENLISLGTLDSNGCSYQAASGVMRIMKGALVVMKGLKQNSLYLLQGSIVTGAAATTSCSDIDSNTTKLWHMRLGPMSEKGMDVLSKQEFCKNEGIVRHRTVRKMPQQNVVAEWINRTLLERARCMLSNVGLSKEFLTETINTAIHCKTPEEVWSGKHANYENLRIFGCPTYADVNDGKLEPRAKKCIFLGYVSGVKGYRLWCPDSKSSRFLISSDVNFDESLMLSKKEELIDVGKYHSAREKVELEVRAPDSLTKFVQIRKIVLKRE</sequence>
<proteinExistence type="predicted"/>
<evidence type="ECO:0008006" key="5">
    <source>
        <dbReference type="Google" id="ProtNLM"/>
    </source>
</evidence>
<dbReference type="EMBL" id="JAVXUP010000344">
    <property type="protein sequence ID" value="KAK3030317.1"/>
    <property type="molecule type" value="Genomic_DNA"/>
</dbReference>
<dbReference type="InterPro" id="IPR039537">
    <property type="entry name" value="Retrotran_Ty1/copia-like"/>
</dbReference>
<dbReference type="InterPro" id="IPR025724">
    <property type="entry name" value="GAG-pre-integrase_dom"/>
</dbReference>
<dbReference type="SUPFAM" id="SSF53098">
    <property type="entry name" value="Ribonuclease H-like"/>
    <property type="match status" value="1"/>
</dbReference>
<dbReference type="InterPro" id="IPR036397">
    <property type="entry name" value="RNaseH_sf"/>
</dbReference>
<dbReference type="PANTHER" id="PTHR42648">
    <property type="entry name" value="TRANSPOSASE, PUTATIVE-RELATED"/>
    <property type="match status" value="1"/>
</dbReference>
<feature type="domain" description="GAG-pre-integrase" evidence="1">
    <location>
        <begin position="104"/>
        <end position="154"/>
    </location>
</feature>
<feature type="domain" description="Retroviral polymerase SH3-like" evidence="2">
    <location>
        <begin position="231"/>
        <end position="290"/>
    </location>
</feature>
<dbReference type="Pfam" id="PF13976">
    <property type="entry name" value="gag_pre-integrs"/>
    <property type="match status" value="1"/>
</dbReference>
<gene>
    <name evidence="3" type="ORF">RJ639_039320</name>
</gene>
<keyword evidence="4" id="KW-1185">Reference proteome</keyword>
<dbReference type="Gene3D" id="3.30.420.10">
    <property type="entry name" value="Ribonuclease H-like superfamily/Ribonuclease H"/>
    <property type="match status" value="1"/>
</dbReference>